<evidence type="ECO:0000313" key="2">
    <source>
        <dbReference type="EMBL" id="KZN97604.1"/>
    </source>
</evidence>
<dbReference type="AlphaFoldDB" id="A0A165YYR0"/>
<keyword evidence="2" id="KW-0282">Flagellum</keyword>
<dbReference type="KEGG" id="apak:AP3564_16165"/>
<name>A0A165YYR0_9BACI</name>
<gene>
    <name evidence="1" type="ORF">AP3564_16165</name>
    <name evidence="2" type="ORF">AZI98_02245</name>
</gene>
<proteinExistence type="predicted"/>
<dbReference type="OrthoDB" id="9799862at2"/>
<evidence type="ECO:0000313" key="4">
    <source>
        <dbReference type="Proteomes" id="UP000214606"/>
    </source>
</evidence>
<dbReference type="EMBL" id="LWBR01000007">
    <property type="protein sequence ID" value="KZN97604.1"/>
    <property type="molecule type" value="Genomic_DNA"/>
</dbReference>
<accession>A0A165YYR0</accession>
<accession>A0A164BZ39</accession>
<organism evidence="2 3">
    <name type="scientific">Aeribacillus pallidus</name>
    <dbReference type="NCBI Taxonomy" id="33936"/>
    <lineage>
        <taxon>Bacteria</taxon>
        <taxon>Bacillati</taxon>
        <taxon>Bacillota</taxon>
        <taxon>Bacilli</taxon>
        <taxon>Bacillales</taxon>
        <taxon>Bacillaceae</taxon>
        <taxon>Aeribacillus</taxon>
    </lineage>
</organism>
<dbReference type="Proteomes" id="UP000076476">
    <property type="component" value="Unassembled WGS sequence"/>
</dbReference>
<evidence type="ECO:0000313" key="1">
    <source>
        <dbReference type="EMBL" id="ASS91553.1"/>
    </source>
</evidence>
<protein>
    <submittedName>
        <fullName evidence="2">Flagellar protein FlbD</fullName>
    </submittedName>
</protein>
<keyword evidence="2" id="KW-0969">Cilium</keyword>
<reference evidence="2 3" key="1">
    <citation type="submission" date="2016-04" db="EMBL/GenBank/DDBJ databases">
        <title>Draft genome sequence of Aeribacillus pallidus 8m3 from petroleum reservoir.</title>
        <authorList>
            <person name="Poltaraus A.B."/>
            <person name="Nazina T.N."/>
            <person name="Tourova T.P."/>
            <person name="Malakho S.M."/>
            <person name="Korshunova A.V."/>
            <person name="Sokolova D.S."/>
        </authorList>
    </citation>
    <scope>NUCLEOTIDE SEQUENCE [LARGE SCALE GENOMIC DNA]</scope>
    <source>
        <strain evidence="2 3">8m3</strain>
    </source>
</reference>
<sequence>MIKLTKLNGEAFYLNVLLIERIESFPDTTITLISGKKYIVKDSQTEVVTKINELYKQFGFGKAFYFGGQENE</sequence>
<keyword evidence="2" id="KW-0966">Cell projection</keyword>
<reference evidence="1 4" key="2">
    <citation type="submission" date="2016-10" db="EMBL/GenBank/DDBJ databases">
        <title>The whole genome sequencing and assembly of Aeribacillus pallidus KCTC3564 strain.</title>
        <authorList>
            <person name="Lee Y.-J."/>
            <person name="Park M.-K."/>
            <person name="Yi H."/>
            <person name="Bahn Y.-S."/>
            <person name="Kim J.F."/>
            <person name="Lee D.-W."/>
        </authorList>
    </citation>
    <scope>NUCLEOTIDE SEQUENCE [LARGE SCALE GENOMIC DNA]</scope>
    <source>
        <strain evidence="1 4">KCTC3564</strain>
    </source>
</reference>
<dbReference type="GeneID" id="301126447"/>
<dbReference type="Pfam" id="PF06289">
    <property type="entry name" value="FlbD"/>
    <property type="match status" value="1"/>
</dbReference>
<dbReference type="InterPro" id="IPR009384">
    <property type="entry name" value="SwrD-like"/>
</dbReference>
<dbReference type="Proteomes" id="UP000214606">
    <property type="component" value="Chromosome"/>
</dbReference>
<dbReference type="PANTHER" id="PTHR39185:SF1">
    <property type="entry name" value="SWARMING MOTILITY PROTEIN SWRD"/>
    <property type="match status" value="1"/>
</dbReference>
<dbReference type="RefSeq" id="WP_063386670.1">
    <property type="nucleotide sequence ID" value="NZ_CP017703.1"/>
</dbReference>
<evidence type="ECO:0000313" key="3">
    <source>
        <dbReference type="Proteomes" id="UP000076476"/>
    </source>
</evidence>
<keyword evidence="3" id="KW-1185">Reference proteome</keyword>
<dbReference type="EMBL" id="CP017703">
    <property type="protein sequence ID" value="ASS91553.1"/>
    <property type="molecule type" value="Genomic_DNA"/>
</dbReference>
<dbReference type="STRING" id="33936.AZI98_02245"/>
<dbReference type="PANTHER" id="PTHR39185">
    <property type="entry name" value="SWARMING MOTILITY PROTEIN SWRD"/>
    <property type="match status" value="1"/>
</dbReference>